<evidence type="ECO:0000313" key="4">
    <source>
        <dbReference type="Proteomes" id="UP000030765"/>
    </source>
</evidence>
<dbReference type="EMBL" id="KE525292">
    <property type="protein sequence ID" value="KFB44772.1"/>
    <property type="molecule type" value="Genomic_DNA"/>
</dbReference>
<reference evidence="2 4" key="1">
    <citation type="journal article" date="2014" name="BMC Genomics">
        <title>Genome sequence of Anopheles sinensis provides insight into genetics basis of mosquito competence for malaria parasites.</title>
        <authorList>
            <person name="Zhou D."/>
            <person name="Zhang D."/>
            <person name="Ding G."/>
            <person name="Shi L."/>
            <person name="Hou Q."/>
            <person name="Ye Y."/>
            <person name="Xu Y."/>
            <person name="Zhou H."/>
            <person name="Xiong C."/>
            <person name="Li S."/>
            <person name="Yu J."/>
            <person name="Hong S."/>
            <person name="Yu X."/>
            <person name="Zou P."/>
            <person name="Chen C."/>
            <person name="Chang X."/>
            <person name="Wang W."/>
            <person name="Lv Y."/>
            <person name="Sun Y."/>
            <person name="Ma L."/>
            <person name="Shen B."/>
            <person name="Zhu C."/>
        </authorList>
    </citation>
    <scope>NUCLEOTIDE SEQUENCE [LARGE SCALE GENOMIC DNA]</scope>
</reference>
<feature type="compositionally biased region" description="Basic and acidic residues" evidence="1">
    <location>
        <begin position="33"/>
        <end position="44"/>
    </location>
</feature>
<dbReference type="EnsemblMetazoa" id="ASIC012689-RA">
    <property type="protein sequence ID" value="ASIC012689-PA"/>
    <property type="gene ID" value="ASIC012689"/>
</dbReference>
<dbReference type="VEuPathDB" id="VectorBase:ASIC012689"/>
<proteinExistence type="predicted"/>
<evidence type="ECO:0000313" key="3">
    <source>
        <dbReference type="EnsemblMetazoa" id="ASIC012689-PA"/>
    </source>
</evidence>
<reference evidence="3" key="2">
    <citation type="submission" date="2020-05" db="UniProtKB">
        <authorList>
            <consortium name="EnsemblMetazoa"/>
        </authorList>
    </citation>
    <scope>IDENTIFICATION</scope>
</reference>
<dbReference type="AlphaFoldDB" id="A0A084W3H8"/>
<sequence length="64" mass="7223">MDITLLVTTGGVPTETKRRSRPDEMLEENSSNDPDRPTGHEKTTRLNTAFTRCETLRDINAHVP</sequence>
<accession>A0A084W3H8</accession>
<name>A0A084W3H8_ANOSI</name>
<evidence type="ECO:0000256" key="1">
    <source>
        <dbReference type="SAM" id="MobiDB-lite"/>
    </source>
</evidence>
<protein>
    <submittedName>
        <fullName evidence="2 3">Protein FAM102A-like protein</fullName>
    </submittedName>
</protein>
<organism evidence="2">
    <name type="scientific">Anopheles sinensis</name>
    <name type="common">Mosquito</name>
    <dbReference type="NCBI Taxonomy" id="74873"/>
    <lineage>
        <taxon>Eukaryota</taxon>
        <taxon>Metazoa</taxon>
        <taxon>Ecdysozoa</taxon>
        <taxon>Arthropoda</taxon>
        <taxon>Hexapoda</taxon>
        <taxon>Insecta</taxon>
        <taxon>Pterygota</taxon>
        <taxon>Neoptera</taxon>
        <taxon>Endopterygota</taxon>
        <taxon>Diptera</taxon>
        <taxon>Nematocera</taxon>
        <taxon>Culicoidea</taxon>
        <taxon>Culicidae</taxon>
        <taxon>Anophelinae</taxon>
        <taxon>Anopheles</taxon>
    </lineage>
</organism>
<gene>
    <name evidence="2" type="ORF">ZHAS_00012689</name>
</gene>
<feature type="region of interest" description="Disordered" evidence="1">
    <location>
        <begin position="1"/>
        <end position="44"/>
    </location>
</feature>
<dbReference type="EMBL" id="ATLV01020027">
    <property type="status" value="NOT_ANNOTATED_CDS"/>
    <property type="molecule type" value="Genomic_DNA"/>
</dbReference>
<dbReference type="Proteomes" id="UP000030765">
    <property type="component" value="Unassembled WGS sequence"/>
</dbReference>
<evidence type="ECO:0000313" key="2">
    <source>
        <dbReference type="EMBL" id="KFB44772.1"/>
    </source>
</evidence>
<feature type="compositionally biased region" description="Basic and acidic residues" evidence="1">
    <location>
        <begin position="15"/>
        <end position="24"/>
    </location>
</feature>
<keyword evidence="4" id="KW-1185">Reference proteome</keyword>